<accession>A0AAW6Q618</accession>
<dbReference type="RefSeq" id="WP_317476369.1">
    <property type="nucleotide sequence ID" value="NZ_JARQTW010000002.1"/>
</dbReference>
<dbReference type="Proteomes" id="UP001214976">
    <property type="component" value="Unassembled WGS sequence"/>
</dbReference>
<comment type="cofactor">
    <cofactor evidence="1">
        <name>Mg(2+)</name>
        <dbReference type="ChEBI" id="CHEBI:18420"/>
    </cofactor>
</comment>
<dbReference type="Gene3D" id="1.20.120.1600">
    <property type="match status" value="1"/>
</dbReference>
<dbReference type="SFLD" id="SFLDG01129">
    <property type="entry name" value="C1.5:_HAD__Beta-PGM__Phosphata"/>
    <property type="match status" value="1"/>
</dbReference>
<dbReference type="EMBL" id="JARQTW010000002">
    <property type="protein sequence ID" value="MDG2949019.1"/>
    <property type="molecule type" value="Genomic_DNA"/>
</dbReference>
<organism evidence="5 6">
    <name type="scientific">Exercitatus varius</name>
    <dbReference type="NCBI Taxonomy" id="67857"/>
    <lineage>
        <taxon>Bacteria</taxon>
        <taxon>Pseudomonadati</taxon>
        <taxon>Pseudomonadota</taxon>
        <taxon>Gammaproteobacteria</taxon>
        <taxon>Pasteurellales</taxon>
        <taxon>Pasteurellaceae</taxon>
        <taxon>Exercitatus</taxon>
    </lineage>
</organism>
<keyword evidence="3" id="KW-0460">Magnesium</keyword>
<dbReference type="InterPro" id="IPR006439">
    <property type="entry name" value="HAD-SF_hydro_IA"/>
</dbReference>
<keyword evidence="2 5" id="KW-0378">Hydrolase</keyword>
<evidence type="ECO:0000313" key="6">
    <source>
        <dbReference type="Proteomes" id="UP001214976"/>
    </source>
</evidence>
<dbReference type="SFLD" id="SFLDS00003">
    <property type="entry name" value="Haloacid_Dehalogenase"/>
    <property type="match status" value="1"/>
</dbReference>
<keyword evidence="7" id="KW-1185">Reference proteome</keyword>
<dbReference type="Gene3D" id="3.40.50.1000">
    <property type="entry name" value="HAD superfamily/HAD-like"/>
    <property type="match status" value="1"/>
</dbReference>
<sequence>MKFYRTFLPFKVISFDLDDTLYDNREVIRTANREFLSRLQQTSQISDLNEETWQAWKDRVAQQEPVLCEDVTAWRKLAMQRMLEHHGKSAVEIQYISQGVMQHFLEFRHEISVPSKTIAILNLLKQRYRLAAITNGNVTPRRIGLNQFDVVYCGGLQGRAKPHRDLFHRTAEYFGVRPHEILHIGDNLVTDVRGAIQAGCQAGWINLSDKSIREFSDATLLPTMEISDLLQLLDLI</sequence>
<dbReference type="InterPro" id="IPR023214">
    <property type="entry name" value="HAD_sf"/>
</dbReference>
<comment type="caution">
    <text evidence="5">The sequence shown here is derived from an EMBL/GenBank/DDBJ whole genome shotgun (WGS) entry which is preliminary data.</text>
</comment>
<reference evidence="5 7" key="1">
    <citation type="submission" date="2023-03" db="EMBL/GenBank/DDBJ databases">
        <title>Classification of Bisgaard taxon 6 and taxon 10 as Exercitatus varius gen. nov., spec. nov.</title>
        <authorList>
            <person name="Christensen H."/>
        </authorList>
    </citation>
    <scope>NUCLEOTIDE SEQUENCE</scope>
    <source>
        <strain evidence="4 7">23350_01</strain>
        <strain evidence="5">86116</strain>
    </source>
</reference>
<dbReference type="PANTHER" id="PTHR46470">
    <property type="entry name" value="N-ACYLNEURAMINATE-9-PHOSPHATASE"/>
    <property type="match status" value="1"/>
</dbReference>
<proteinExistence type="predicted"/>
<evidence type="ECO:0000256" key="1">
    <source>
        <dbReference type="ARBA" id="ARBA00001946"/>
    </source>
</evidence>
<dbReference type="AlphaFoldDB" id="A0AAW6Q618"/>
<dbReference type="NCBIfam" id="TIGR01509">
    <property type="entry name" value="HAD-SF-IA-v3"/>
    <property type="match status" value="1"/>
</dbReference>
<dbReference type="InterPro" id="IPR036412">
    <property type="entry name" value="HAD-like_sf"/>
</dbReference>
<dbReference type="PANTHER" id="PTHR46470:SF4">
    <property type="entry name" value="5-AMINO-6-(5-PHOSPHO-D-RIBITYLAMINO)URACIL PHOSPHATASE YIGB"/>
    <property type="match status" value="1"/>
</dbReference>
<evidence type="ECO:0000313" key="5">
    <source>
        <dbReference type="EMBL" id="MDG2949019.1"/>
    </source>
</evidence>
<dbReference type="Proteomes" id="UP001216057">
    <property type="component" value="Unassembled WGS sequence"/>
</dbReference>
<evidence type="ECO:0000313" key="4">
    <source>
        <dbReference type="EMBL" id="MDG2944908.1"/>
    </source>
</evidence>
<dbReference type="EMBL" id="JARQTX010000001">
    <property type="protein sequence ID" value="MDG2944908.1"/>
    <property type="molecule type" value="Genomic_DNA"/>
</dbReference>
<dbReference type="GO" id="GO:0009231">
    <property type="term" value="P:riboflavin biosynthetic process"/>
    <property type="evidence" value="ECO:0007669"/>
    <property type="project" value="TreeGrafter"/>
</dbReference>
<name>A0AAW6Q618_9PAST</name>
<evidence type="ECO:0000256" key="3">
    <source>
        <dbReference type="ARBA" id="ARBA00022842"/>
    </source>
</evidence>
<dbReference type="SUPFAM" id="SSF56784">
    <property type="entry name" value="HAD-like"/>
    <property type="match status" value="1"/>
</dbReference>
<evidence type="ECO:0000256" key="2">
    <source>
        <dbReference type="ARBA" id="ARBA00022801"/>
    </source>
</evidence>
<evidence type="ECO:0000313" key="7">
    <source>
        <dbReference type="Proteomes" id="UP001216057"/>
    </source>
</evidence>
<dbReference type="InterPro" id="IPR051400">
    <property type="entry name" value="HAD-like_hydrolase"/>
</dbReference>
<protein>
    <submittedName>
        <fullName evidence="5">HAD-IA family hydrolase</fullName>
    </submittedName>
</protein>
<gene>
    <name evidence="5" type="ORF">P7M15_00545</name>
    <name evidence="4" type="ORF">P7M32_00435</name>
</gene>
<dbReference type="Pfam" id="PF00702">
    <property type="entry name" value="Hydrolase"/>
    <property type="match status" value="1"/>
</dbReference>
<dbReference type="GO" id="GO:0016787">
    <property type="term" value="F:hydrolase activity"/>
    <property type="evidence" value="ECO:0007669"/>
    <property type="project" value="UniProtKB-KW"/>
</dbReference>
<dbReference type="NCBIfam" id="TIGR01549">
    <property type="entry name" value="HAD-SF-IA-v1"/>
    <property type="match status" value="1"/>
</dbReference>